<dbReference type="Proteomes" id="UP000023351">
    <property type="component" value="Unassembled WGS sequence"/>
</dbReference>
<gene>
    <name evidence="2" type="ORF">I540_4674</name>
</gene>
<feature type="transmembrane region" description="Helical" evidence="1">
    <location>
        <begin position="12"/>
        <end position="32"/>
    </location>
</feature>
<name>X8DF82_9MYCO</name>
<keyword evidence="1" id="KW-1133">Transmembrane helix</keyword>
<evidence type="ECO:0000313" key="3">
    <source>
        <dbReference type="Proteomes" id="UP000023351"/>
    </source>
</evidence>
<dbReference type="EMBL" id="JAOJ01000003">
    <property type="protein sequence ID" value="EUA67262.1"/>
    <property type="molecule type" value="Genomic_DNA"/>
</dbReference>
<protein>
    <submittedName>
        <fullName evidence="2">Putative membrane protein</fullName>
    </submittedName>
</protein>
<evidence type="ECO:0000313" key="2">
    <source>
        <dbReference type="EMBL" id="EUA67262.1"/>
    </source>
</evidence>
<keyword evidence="1" id="KW-0472">Membrane</keyword>
<dbReference type="PATRIC" id="fig|1299321.3.peg.4506"/>
<keyword evidence="1" id="KW-0812">Transmembrane</keyword>
<evidence type="ECO:0000256" key="1">
    <source>
        <dbReference type="SAM" id="Phobius"/>
    </source>
</evidence>
<reference evidence="2 3" key="1">
    <citation type="submission" date="2013-12" db="EMBL/GenBank/DDBJ databases">
        <authorList>
            <person name="Zelazny A."/>
            <person name="Olivier K."/>
            <person name="Holland S."/>
            <person name="Lenaerts A."/>
            <person name="Ordway D."/>
            <person name="DeGroote M.A."/>
            <person name="Parker T."/>
            <person name="Sizemore C."/>
            <person name="Tallon L.J."/>
            <person name="Sadzewicz L.K."/>
            <person name="Sengamalay N."/>
            <person name="Fraser C.M."/>
            <person name="Hine E."/>
            <person name="Shefchek K.A."/>
            <person name="Das S.P."/>
            <person name="Tettelin H."/>
        </authorList>
    </citation>
    <scope>NUCLEOTIDE SEQUENCE [LARGE SCALE GENOMIC DNA]</scope>
    <source>
        <strain evidence="2 3">1513</strain>
    </source>
</reference>
<accession>X8DF82</accession>
<sequence>MMIDWILIDWHWLMILIAIAVLLITGWVVVSVEDDGDWWVF</sequence>
<organism evidence="2 3">
    <name type="scientific">Mycobacteroides abscessus subsp. bolletii 1513</name>
    <dbReference type="NCBI Taxonomy" id="1299321"/>
    <lineage>
        <taxon>Bacteria</taxon>
        <taxon>Bacillati</taxon>
        <taxon>Actinomycetota</taxon>
        <taxon>Actinomycetes</taxon>
        <taxon>Mycobacteriales</taxon>
        <taxon>Mycobacteriaceae</taxon>
        <taxon>Mycobacteroides</taxon>
        <taxon>Mycobacteroides abscessus</taxon>
    </lineage>
</organism>
<proteinExistence type="predicted"/>
<comment type="caution">
    <text evidence="2">The sequence shown here is derived from an EMBL/GenBank/DDBJ whole genome shotgun (WGS) entry which is preliminary data.</text>
</comment>
<dbReference type="AlphaFoldDB" id="X8DF82"/>